<reference evidence="2 5" key="1">
    <citation type="journal article" date="2014" name="Int. J. Syst. Evol. Microbiol.">
        <title>Complete genome sequence of Corynebacterium casei LMG S-19264T (=DSM 44701T), isolated from a smear-ripened cheese.</title>
        <authorList>
            <consortium name="US DOE Joint Genome Institute (JGI-PGF)"/>
            <person name="Walter F."/>
            <person name="Albersmeier A."/>
            <person name="Kalinowski J."/>
            <person name="Ruckert C."/>
        </authorList>
    </citation>
    <scope>NUCLEOTIDE SEQUENCE [LARGE SCALE GENOMIC DNA]</scope>
    <source>
        <strain evidence="2 5">JCM 4434</strain>
    </source>
</reference>
<feature type="transmembrane region" description="Helical" evidence="1">
    <location>
        <begin position="351"/>
        <end position="380"/>
    </location>
</feature>
<dbReference type="GeneID" id="97489110"/>
<evidence type="ECO:0000313" key="4">
    <source>
        <dbReference type="Proteomes" id="UP000037395"/>
    </source>
</evidence>
<keyword evidence="1" id="KW-0472">Membrane</keyword>
<dbReference type="RefSeq" id="WP_050366560.1">
    <property type="nucleotide sequence ID" value="NZ_BMUB01000021.1"/>
</dbReference>
<feature type="transmembrane region" description="Helical" evidence="1">
    <location>
        <begin position="310"/>
        <end position="330"/>
    </location>
</feature>
<dbReference type="Proteomes" id="UP000037395">
    <property type="component" value="Unassembled WGS sequence"/>
</dbReference>
<evidence type="ECO:0000313" key="3">
    <source>
        <dbReference type="EMBL" id="OEV34976.1"/>
    </source>
</evidence>
<dbReference type="OrthoDB" id="4216285at2"/>
<protein>
    <recommendedName>
        <fullName evidence="6">ABC transporter permease</fullName>
    </recommendedName>
</protein>
<feature type="transmembrane region" description="Helical" evidence="1">
    <location>
        <begin position="277"/>
        <end position="298"/>
    </location>
</feature>
<feature type="transmembrane region" description="Helical" evidence="1">
    <location>
        <begin position="142"/>
        <end position="166"/>
    </location>
</feature>
<feature type="transmembrane region" description="Helical" evidence="1">
    <location>
        <begin position="186"/>
        <end position="204"/>
    </location>
</feature>
<feature type="transmembrane region" description="Helical" evidence="1">
    <location>
        <begin position="232"/>
        <end position="256"/>
    </location>
</feature>
<gene>
    <name evidence="2" type="ORF">GCM10010502_61600</name>
    <name evidence="3" type="ORF">HS99_0034775</name>
</gene>
<evidence type="ECO:0000256" key="1">
    <source>
        <dbReference type="SAM" id="Phobius"/>
    </source>
</evidence>
<dbReference type="Proteomes" id="UP000610124">
    <property type="component" value="Unassembled WGS sequence"/>
</dbReference>
<sequence length="383" mass="38802">MFYLRLARGYRVPDLGRWLLTALAAAVVAAFLLRSLGRALSEPIGGADALVRLLWCLPPLAAVAWFAAVAARSVPARRPERLAGLTAAGAGSRRIRTLIAGEVALACTLGSVLTLLLFLVLRNDIAGPSLAPDLGMGVPLPAAAPVTLLALVPLTAGIAAACSVPVAETLPGGRTRGRTGFGPLRIAVPIGLVVIGAALELIALRPGAPADGRPIHLPAGLGTTSTAALGGWAAGALGLALLTGPLLAWTGRLLAVGRPTPLRLLAGRGLTAQAPRLGPPLAVLTLVLALVLTTVRYWIGTPNRADALPAVEACLVLGCAAAAVLARLAEVRTDRREVTEALLRLGTSPRLLFGAVALRTLAVGTTLLLTGGATAALAAAGLR</sequence>
<keyword evidence="1" id="KW-1133">Transmembrane helix</keyword>
<reference evidence="2" key="5">
    <citation type="submission" date="2020-09" db="EMBL/GenBank/DDBJ databases">
        <authorList>
            <person name="Sun Q."/>
            <person name="Ohkuma M."/>
        </authorList>
    </citation>
    <scope>NUCLEOTIDE SEQUENCE</scope>
    <source>
        <strain evidence="2">JCM 4434</strain>
    </source>
</reference>
<dbReference type="AlphaFoldDB" id="A0A1E7N2S0"/>
<comment type="caution">
    <text evidence="3">The sequence shown here is derived from an EMBL/GenBank/DDBJ whole genome shotgun (WGS) entry which is preliminary data.</text>
</comment>
<dbReference type="KEGG" id="kau:B6264_05985"/>
<feature type="transmembrane region" description="Helical" evidence="1">
    <location>
        <begin position="51"/>
        <end position="71"/>
    </location>
</feature>
<organism evidence="3 4">
    <name type="scientific">Kitasatospora aureofaciens</name>
    <name type="common">Streptomyces aureofaciens</name>
    <dbReference type="NCBI Taxonomy" id="1894"/>
    <lineage>
        <taxon>Bacteria</taxon>
        <taxon>Bacillati</taxon>
        <taxon>Actinomycetota</taxon>
        <taxon>Actinomycetes</taxon>
        <taxon>Kitasatosporales</taxon>
        <taxon>Streptomycetaceae</taxon>
        <taxon>Kitasatospora</taxon>
    </lineage>
</organism>
<dbReference type="EMBL" id="JPRF03000041">
    <property type="protein sequence ID" value="OEV34976.1"/>
    <property type="molecule type" value="Genomic_DNA"/>
</dbReference>
<reference evidence="4" key="4">
    <citation type="submission" date="2016-08" db="EMBL/GenBank/DDBJ databases">
        <title>Sequencing, assembly and comparative genomics of S. aureofaciens ATCC 10762.</title>
        <authorList>
            <person name="Gradnigo J.S."/>
            <person name="Johnson N."/>
            <person name="Somerville G.A."/>
        </authorList>
    </citation>
    <scope>NUCLEOTIDE SEQUENCE [LARGE SCALE GENOMIC DNA]</scope>
    <source>
        <strain evidence="4">ATCC 10762 / DSM 40127 / CCM 3239 / JCM 4008 / LMG 5968 / NBRC 12843 / NCIMB 8234 / A-377</strain>
    </source>
</reference>
<keyword evidence="4" id="KW-1185">Reference proteome</keyword>
<reference evidence="3" key="3">
    <citation type="submission" date="2016-08" db="EMBL/GenBank/DDBJ databases">
        <title>Sequencing, Assembly and Comparative Genomics of S. aureofaciens ATCC 10762.</title>
        <authorList>
            <person name="Gradnigo J.S."/>
            <person name="Johnson N."/>
            <person name="Somerville G.A."/>
        </authorList>
    </citation>
    <scope>NUCLEOTIDE SEQUENCE [LARGE SCALE GENOMIC DNA]</scope>
    <source>
        <strain evidence="3">ATCC 10762</strain>
    </source>
</reference>
<proteinExistence type="predicted"/>
<name>A0A1E7N2S0_KITAU</name>
<reference evidence="3 4" key="2">
    <citation type="submission" date="2014-07" db="EMBL/GenBank/DDBJ databases">
        <authorList>
            <person name="Zhang J.E."/>
            <person name="Yang H."/>
            <person name="Guo J."/>
            <person name="Deng Z."/>
            <person name="Luo H."/>
            <person name="Luo M."/>
            <person name="Zhao B."/>
        </authorList>
    </citation>
    <scope>NUCLEOTIDE SEQUENCE [LARGE SCALE GENOMIC DNA]</scope>
    <source>
        <strain evidence="3">ATCC 10762</strain>
        <strain evidence="4">ATCC 10762 / DSM 40127 / CCM 3239 / JCM 4008 / LMG 5968 / NBRC 12843 / NCIMB 8234 / A-377</strain>
    </source>
</reference>
<dbReference type="EMBL" id="BMUB01000021">
    <property type="protein sequence ID" value="GGU98817.1"/>
    <property type="molecule type" value="Genomic_DNA"/>
</dbReference>
<evidence type="ECO:0008006" key="6">
    <source>
        <dbReference type="Google" id="ProtNLM"/>
    </source>
</evidence>
<accession>A0A8H9I007</accession>
<feature type="transmembrane region" description="Helical" evidence="1">
    <location>
        <begin position="103"/>
        <end position="122"/>
    </location>
</feature>
<evidence type="ECO:0000313" key="5">
    <source>
        <dbReference type="Proteomes" id="UP000610124"/>
    </source>
</evidence>
<evidence type="ECO:0000313" key="2">
    <source>
        <dbReference type="EMBL" id="GGU98817.1"/>
    </source>
</evidence>
<accession>A0A1E7N2S0</accession>
<keyword evidence="1" id="KW-0812">Transmembrane</keyword>